<dbReference type="GO" id="GO:0046656">
    <property type="term" value="P:folic acid biosynthetic process"/>
    <property type="evidence" value="ECO:0007669"/>
    <property type="project" value="UniProtKB-UniRule"/>
</dbReference>
<comment type="function">
    <text evidence="8">Catalyzes the conversion of 7,8-dihydroneopterin to 6-hydroxymethyl-7,8-dihydropterin.</text>
</comment>
<dbReference type="Gene3D" id="3.30.1130.10">
    <property type="match status" value="1"/>
</dbReference>
<sequence length="175" mass="18817">MADRIELIGLEVYGYHGVYDEEKRCGQKFVVDIVVWTDFGAAAQADSIARTTSYVDLADIAVEVACGAGCDLIETVAARIADRVSELPGLHAVEVTVHKPQAPIPYPFADVRVVARRSMQGRSARDRRAQHDEQHRRAGGTEQHRRASGTEQAPAGTGNTPGEGHDGSGDPRAGQ</sequence>
<reference evidence="11 12" key="1">
    <citation type="journal article" date="2018" name="Syst. Appl. Microbiol.">
        <title>Corynebacterium heidelbergense sp. nov., isolated from the preen glands of Egyptian geese (Alopochen aegyptiacus).</title>
        <authorList>
            <person name="Braun M.S."/>
            <person name="Wang E."/>
            <person name="Zimmermann S."/>
            <person name="Wink M."/>
        </authorList>
    </citation>
    <scope>NUCLEOTIDE SEQUENCE [LARGE SCALE GENOMIC DNA]</scope>
    <source>
        <strain evidence="11 12">647</strain>
    </source>
</reference>
<dbReference type="GO" id="GO:0046654">
    <property type="term" value="P:tetrahydrofolate biosynthetic process"/>
    <property type="evidence" value="ECO:0007669"/>
    <property type="project" value="UniProtKB-UniRule"/>
</dbReference>
<dbReference type="PANTHER" id="PTHR42844">
    <property type="entry name" value="DIHYDRONEOPTERIN ALDOLASE 1-RELATED"/>
    <property type="match status" value="1"/>
</dbReference>
<dbReference type="Proteomes" id="UP000251577">
    <property type="component" value="Unassembled WGS sequence"/>
</dbReference>
<dbReference type="FunFam" id="3.30.1130.10:FF:000003">
    <property type="entry name" value="7,8-dihydroneopterin aldolase"/>
    <property type="match status" value="1"/>
</dbReference>
<dbReference type="InterPro" id="IPR043133">
    <property type="entry name" value="GTP-CH-I_C/QueF"/>
</dbReference>
<evidence type="ECO:0000256" key="7">
    <source>
        <dbReference type="ARBA" id="ARBA00052077"/>
    </source>
</evidence>
<comment type="pathway">
    <text evidence="2 8">Cofactor biosynthesis; tetrahydrofolate biosynthesis; 2-amino-4-hydroxy-6-hydroxymethyl-7,8-dihydropteridine diphosphate from 7,8-dihydroneopterin triphosphate: step 3/4.</text>
</comment>
<evidence type="ECO:0000256" key="5">
    <source>
        <dbReference type="ARBA" id="ARBA00023239"/>
    </source>
</evidence>
<comment type="similarity">
    <text evidence="3 8">Belongs to the DHNA family.</text>
</comment>
<dbReference type="GO" id="GO:0004150">
    <property type="term" value="F:dihydroneopterin aldolase activity"/>
    <property type="evidence" value="ECO:0007669"/>
    <property type="project" value="UniProtKB-UniRule"/>
</dbReference>
<dbReference type="CDD" id="cd00534">
    <property type="entry name" value="DHNA_DHNTPE"/>
    <property type="match status" value="1"/>
</dbReference>
<dbReference type="InterPro" id="IPR006157">
    <property type="entry name" value="FolB_dom"/>
</dbReference>
<name>A0A364V5B6_9CORY</name>
<dbReference type="AlphaFoldDB" id="A0A364V5B6"/>
<dbReference type="SMART" id="SM00905">
    <property type="entry name" value="FolB"/>
    <property type="match status" value="1"/>
</dbReference>
<evidence type="ECO:0000256" key="8">
    <source>
        <dbReference type="RuleBase" id="RU362079"/>
    </source>
</evidence>
<feature type="domain" description="Dihydroneopterin aldolase/epimerase" evidence="10">
    <location>
        <begin position="5"/>
        <end position="117"/>
    </location>
</feature>
<keyword evidence="12" id="KW-1185">Reference proteome</keyword>
<feature type="region of interest" description="Disordered" evidence="9">
    <location>
        <begin position="118"/>
        <end position="175"/>
    </location>
</feature>
<dbReference type="NCBIfam" id="TIGR00526">
    <property type="entry name" value="folB_dom"/>
    <property type="match status" value="1"/>
</dbReference>
<dbReference type="GO" id="GO:0005737">
    <property type="term" value="C:cytoplasm"/>
    <property type="evidence" value="ECO:0007669"/>
    <property type="project" value="TreeGrafter"/>
</dbReference>
<comment type="caution">
    <text evidence="11">The sequence shown here is derived from an EMBL/GenBank/DDBJ whole genome shotgun (WGS) entry which is preliminary data.</text>
</comment>
<dbReference type="SUPFAM" id="SSF55620">
    <property type="entry name" value="Tetrahydrobiopterin biosynthesis enzymes-like"/>
    <property type="match status" value="1"/>
</dbReference>
<keyword evidence="5 8" id="KW-0456">Lyase</keyword>
<gene>
    <name evidence="11" type="primary">folB</name>
    <name evidence="11" type="ORF">DLJ54_06340</name>
</gene>
<evidence type="ECO:0000256" key="1">
    <source>
        <dbReference type="ARBA" id="ARBA00001353"/>
    </source>
</evidence>
<evidence type="ECO:0000256" key="6">
    <source>
        <dbReference type="ARBA" id="ARBA00032903"/>
    </source>
</evidence>
<feature type="compositionally biased region" description="Basic and acidic residues" evidence="9">
    <location>
        <begin position="123"/>
        <end position="136"/>
    </location>
</feature>
<dbReference type="UniPathway" id="UPA00077">
    <property type="reaction ID" value="UER00154"/>
</dbReference>
<comment type="catalytic activity">
    <reaction evidence="7">
        <text>7,8-dihydroneopterin + O2 = 7,8-dihydroxanthopterin + glycolaldehyde + formate + H(+)</text>
        <dbReference type="Rhea" id="RHEA:45332"/>
        <dbReference type="ChEBI" id="CHEBI:15378"/>
        <dbReference type="ChEBI" id="CHEBI:15379"/>
        <dbReference type="ChEBI" id="CHEBI:15740"/>
        <dbReference type="ChEBI" id="CHEBI:17001"/>
        <dbReference type="ChEBI" id="CHEBI:17071"/>
        <dbReference type="ChEBI" id="CHEBI:85130"/>
        <dbReference type="EC" id="1.13.11.81"/>
    </reaction>
</comment>
<evidence type="ECO:0000313" key="12">
    <source>
        <dbReference type="Proteomes" id="UP000251577"/>
    </source>
</evidence>
<proteinExistence type="inferred from homology"/>
<dbReference type="EC" id="4.1.2.25" evidence="8"/>
<evidence type="ECO:0000313" key="11">
    <source>
        <dbReference type="EMBL" id="RAV31833.1"/>
    </source>
</evidence>
<evidence type="ECO:0000256" key="3">
    <source>
        <dbReference type="ARBA" id="ARBA00005708"/>
    </source>
</evidence>
<keyword evidence="4 8" id="KW-0289">Folate biosynthesis</keyword>
<evidence type="ECO:0000256" key="2">
    <source>
        <dbReference type="ARBA" id="ARBA00005013"/>
    </source>
</evidence>
<dbReference type="InterPro" id="IPR006156">
    <property type="entry name" value="Dihydroneopterin_aldolase"/>
</dbReference>
<dbReference type="PANTHER" id="PTHR42844:SF1">
    <property type="entry name" value="DIHYDRONEOPTERIN ALDOLASE 1-RELATED"/>
    <property type="match status" value="1"/>
</dbReference>
<protein>
    <recommendedName>
        <fullName evidence="6 8">7,8-dihydroneopterin aldolase</fullName>
        <ecNumber evidence="8">4.1.2.25</ecNumber>
    </recommendedName>
</protein>
<organism evidence="11 12">
    <name type="scientific">Corynebacterium heidelbergense</name>
    <dbReference type="NCBI Taxonomy" id="2055947"/>
    <lineage>
        <taxon>Bacteria</taxon>
        <taxon>Bacillati</taxon>
        <taxon>Actinomycetota</taxon>
        <taxon>Actinomycetes</taxon>
        <taxon>Mycobacteriales</taxon>
        <taxon>Corynebacteriaceae</taxon>
        <taxon>Corynebacterium</taxon>
    </lineage>
</organism>
<evidence type="ECO:0000256" key="4">
    <source>
        <dbReference type="ARBA" id="ARBA00022909"/>
    </source>
</evidence>
<accession>A0A364V5B6</accession>
<dbReference type="Pfam" id="PF02152">
    <property type="entry name" value="FolB"/>
    <property type="match status" value="1"/>
</dbReference>
<comment type="catalytic activity">
    <reaction evidence="1 8">
        <text>7,8-dihydroneopterin = 6-hydroxymethyl-7,8-dihydropterin + glycolaldehyde</text>
        <dbReference type="Rhea" id="RHEA:10540"/>
        <dbReference type="ChEBI" id="CHEBI:17001"/>
        <dbReference type="ChEBI" id="CHEBI:17071"/>
        <dbReference type="ChEBI" id="CHEBI:44841"/>
        <dbReference type="EC" id="4.1.2.25"/>
    </reaction>
</comment>
<evidence type="ECO:0000256" key="9">
    <source>
        <dbReference type="SAM" id="MobiDB-lite"/>
    </source>
</evidence>
<dbReference type="EMBL" id="QHCV01000055">
    <property type="protein sequence ID" value="RAV31833.1"/>
    <property type="molecule type" value="Genomic_DNA"/>
</dbReference>
<dbReference type="NCBIfam" id="TIGR00525">
    <property type="entry name" value="folB"/>
    <property type="match status" value="1"/>
</dbReference>
<evidence type="ECO:0000259" key="10">
    <source>
        <dbReference type="SMART" id="SM00905"/>
    </source>
</evidence>